<reference evidence="3" key="1">
    <citation type="submission" date="2019-02" db="EMBL/GenBank/DDBJ databases">
        <authorList>
            <person name="Gruber-Vodicka R. H."/>
            <person name="Seah K. B. B."/>
        </authorList>
    </citation>
    <scope>NUCLEOTIDE SEQUENCE</scope>
    <source>
        <strain evidence="3">BECK_BZ197</strain>
        <strain evidence="5">BECK_BZ198</strain>
        <strain evidence="4">BECK_BZ199</strain>
    </source>
</reference>
<dbReference type="Pfam" id="PF04972">
    <property type="entry name" value="BON"/>
    <property type="match status" value="2"/>
</dbReference>
<dbReference type="PANTHER" id="PTHR34606">
    <property type="entry name" value="BON DOMAIN-CONTAINING PROTEIN"/>
    <property type="match status" value="1"/>
</dbReference>
<dbReference type="InterPro" id="IPR014004">
    <property type="entry name" value="Transpt-assoc_nodulatn_dom_bac"/>
</dbReference>
<evidence type="ECO:0000259" key="2">
    <source>
        <dbReference type="PROSITE" id="PS50914"/>
    </source>
</evidence>
<dbReference type="PANTHER" id="PTHR34606:SF4">
    <property type="entry name" value="OUTER MEMBRANE LIPOPROTEIN DOLP"/>
    <property type="match status" value="1"/>
</dbReference>
<gene>
    <name evidence="3" type="ORF">BECKMB1821G_GA0114241_101425</name>
    <name evidence="5" type="ORF">BECKMB1821H_GA0114242_102726</name>
    <name evidence="4" type="ORF">BECKMB1821I_GA0114274_102627</name>
</gene>
<sequence>MRQELLKIIPLCVFLSLSLSGCGVVAVVGAGTGGAAIIHDRRTTGTFVDDQITEFKAKSELGTDQELWEQSHINVTSFNGVMLLSGEAPNELLRERATELVKRIPKVKIVHNEIAVIAPSSALSRSSDAWITGKVKTSLIGSGDIDAIRIKVVTERGIVYLMGIVTRQESEIATDIVRRVGGVQRVIRLFEYIQPDADGNKHPQEEF</sequence>
<evidence type="ECO:0000313" key="3">
    <source>
        <dbReference type="EMBL" id="VFK25551.1"/>
    </source>
</evidence>
<protein>
    <submittedName>
        <fullName evidence="3">Osmotically-inducible protein OsmY, contains BON domain</fullName>
    </submittedName>
</protein>
<evidence type="ECO:0000313" key="5">
    <source>
        <dbReference type="EMBL" id="VFK75627.1"/>
    </source>
</evidence>
<evidence type="ECO:0000313" key="4">
    <source>
        <dbReference type="EMBL" id="VFK31717.1"/>
    </source>
</evidence>
<accession>A0A450X8L7</accession>
<evidence type="ECO:0000256" key="1">
    <source>
        <dbReference type="ARBA" id="ARBA00022729"/>
    </source>
</evidence>
<name>A0A450X8L7_9GAMM</name>
<dbReference type="EMBL" id="CAADFQ010000026">
    <property type="protein sequence ID" value="VFK31717.1"/>
    <property type="molecule type" value="Genomic_DNA"/>
</dbReference>
<proteinExistence type="predicted"/>
<dbReference type="InterPro" id="IPR051686">
    <property type="entry name" value="Lipoprotein_DolP"/>
</dbReference>
<feature type="domain" description="BON" evidence="2">
    <location>
        <begin position="49"/>
        <end position="118"/>
    </location>
</feature>
<dbReference type="EMBL" id="CAADFO010000014">
    <property type="protein sequence ID" value="VFK25551.1"/>
    <property type="molecule type" value="Genomic_DNA"/>
</dbReference>
<dbReference type="SMART" id="SM00749">
    <property type="entry name" value="BON"/>
    <property type="match status" value="2"/>
</dbReference>
<dbReference type="PROSITE" id="PS51257">
    <property type="entry name" value="PROKAR_LIPOPROTEIN"/>
    <property type="match status" value="1"/>
</dbReference>
<dbReference type="AlphaFoldDB" id="A0A450X8L7"/>
<dbReference type="Gene3D" id="3.30.1340.30">
    <property type="match status" value="1"/>
</dbReference>
<feature type="domain" description="BON" evidence="2">
    <location>
        <begin position="127"/>
        <end position="194"/>
    </location>
</feature>
<keyword evidence="1" id="KW-0732">Signal</keyword>
<dbReference type="InterPro" id="IPR007055">
    <property type="entry name" value="BON_dom"/>
</dbReference>
<dbReference type="EMBL" id="CAADGH010000027">
    <property type="protein sequence ID" value="VFK75627.1"/>
    <property type="molecule type" value="Genomic_DNA"/>
</dbReference>
<dbReference type="PROSITE" id="PS50914">
    <property type="entry name" value="BON"/>
    <property type="match status" value="2"/>
</dbReference>
<organism evidence="3">
    <name type="scientific">Candidatus Kentrum sp. MB</name>
    <dbReference type="NCBI Taxonomy" id="2138164"/>
    <lineage>
        <taxon>Bacteria</taxon>
        <taxon>Pseudomonadati</taxon>
        <taxon>Pseudomonadota</taxon>
        <taxon>Gammaproteobacteria</taxon>
        <taxon>Candidatus Kentrum</taxon>
    </lineage>
</organism>